<dbReference type="HOGENOM" id="CLU_2494564_0_0_11"/>
<feature type="region of interest" description="Disordered" evidence="1">
    <location>
        <begin position="61"/>
        <end position="86"/>
    </location>
</feature>
<dbReference type="KEGG" id="mid:MIP_03743"/>
<protein>
    <submittedName>
        <fullName evidence="2">Fimbrial assembly protein pilQ</fullName>
    </submittedName>
</protein>
<organism evidence="2 3">
    <name type="scientific">Mycobacterium indicus pranii (strain DSM 45239 / MTCC 9506)</name>
    <dbReference type="NCBI Taxonomy" id="1232724"/>
    <lineage>
        <taxon>Bacteria</taxon>
        <taxon>Bacillati</taxon>
        <taxon>Actinomycetota</taxon>
        <taxon>Actinomycetes</taxon>
        <taxon>Mycobacteriales</taxon>
        <taxon>Mycobacteriaceae</taxon>
        <taxon>Mycobacterium</taxon>
        <taxon>Mycobacterium avium complex (MAC)</taxon>
    </lineage>
</organism>
<reference evidence="2 3" key="1">
    <citation type="journal article" date="2007" name="PLoS ONE">
        <title>Molecular analysis of a leprosy immunotherapeutic bacillus provides insights into Mycobacterium evolution.</title>
        <authorList>
            <person name="Ahmed N."/>
            <person name="Saini V."/>
            <person name="Raghuvanshi S."/>
            <person name="Khurana J.P."/>
            <person name="Tyagi A.K."/>
            <person name="Tyagi A.K."/>
            <person name="Hasnain S.E."/>
        </authorList>
    </citation>
    <scope>NUCLEOTIDE SEQUENCE [LARGE SCALE GENOMIC DNA]</scope>
    <source>
        <strain evidence="2">MTCC 9506</strain>
    </source>
</reference>
<sequence length="86" mass="9305">MVGRGAHAIGQLQKIVLAYAQGKGVRQLSQFDGVVAQVLAEARLNSGHDFSLGLGQRAWSASTNRSENLRSPRPNPPERRRVLTGV</sequence>
<accession>J9WBI1</accession>
<evidence type="ECO:0000256" key="1">
    <source>
        <dbReference type="SAM" id="MobiDB-lite"/>
    </source>
</evidence>
<proteinExistence type="predicted"/>
<reference evidence="2 3" key="2">
    <citation type="journal article" date="2012" name="Nucleic Acids Res.">
        <title>Massive gene acquisitions in Mycobacterium indicus pranii provide a perspective on mycobacterial evolution.</title>
        <authorList>
            <person name="Saini V."/>
            <person name="Raghuvanshi S."/>
            <person name="Khurana J.P."/>
            <person name="Ahmed N."/>
            <person name="Hasnain S.E."/>
            <person name="Tyagi A.K."/>
            <person name="Tyagi A.K."/>
        </authorList>
    </citation>
    <scope>NUCLEOTIDE SEQUENCE [LARGE SCALE GENOMIC DNA]</scope>
    <source>
        <strain evidence="3">DSM 45239 / MTCC 9506</strain>
    </source>
</reference>
<evidence type="ECO:0000313" key="3">
    <source>
        <dbReference type="Proteomes" id="UP000007329"/>
    </source>
</evidence>
<feature type="compositionally biased region" description="Basic and acidic residues" evidence="1">
    <location>
        <begin position="76"/>
        <end position="86"/>
    </location>
</feature>
<gene>
    <name evidence="2" type="ORF">MIP_03743</name>
</gene>
<dbReference type="PATRIC" id="fig|1232724.3.peg.2599"/>
<name>J9WBI1_MYCIP</name>
<dbReference type="EMBL" id="CP002275">
    <property type="protein sequence ID" value="AFS14569.1"/>
    <property type="molecule type" value="Genomic_DNA"/>
</dbReference>
<evidence type="ECO:0000313" key="2">
    <source>
        <dbReference type="EMBL" id="AFS14569.1"/>
    </source>
</evidence>
<dbReference type="Proteomes" id="UP000007329">
    <property type="component" value="Chromosome"/>
</dbReference>
<dbReference type="AlphaFoldDB" id="J9WBI1"/>